<dbReference type="Gene3D" id="2.40.50.140">
    <property type="entry name" value="Nucleic acid-binding proteins"/>
    <property type="match status" value="1"/>
</dbReference>
<dbReference type="SUPFAM" id="SSF50249">
    <property type="entry name" value="Nucleic acid-binding proteins"/>
    <property type="match status" value="1"/>
</dbReference>
<dbReference type="AlphaFoldDB" id="A0A1D2MH13"/>
<dbReference type="STRING" id="48709.A0A1D2MH13"/>
<evidence type="ECO:0000256" key="2">
    <source>
        <dbReference type="ARBA" id="ARBA00012816"/>
    </source>
</evidence>
<evidence type="ECO:0000313" key="9">
    <source>
        <dbReference type="EMBL" id="ODM92201.1"/>
    </source>
</evidence>
<evidence type="ECO:0000256" key="5">
    <source>
        <dbReference type="ARBA" id="ARBA00022840"/>
    </source>
</evidence>
<organism evidence="9 10">
    <name type="scientific">Orchesella cincta</name>
    <name type="common">Springtail</name>
    <name type="synonym">Podura cincta</name>
    <dbReference type="NCBI Taxonomy" id="48709"/>
    <lineage>
        <taxon>Eukaryota</taxon>
        <taxon>Metazoa</taxon>
        <taxon>Ecdysozoa</taxon>
        <taxon>Arthropoda</taxon>
        <taxon>Hexapoda</taxon>
        <taxon>Collembola</taxon>
        <taxon>Entomobryomorpha</taxon>
        <taxon>Entomobryoidea</taxon>
        <taxon>Orchesellidae</taxon>
        <taxon>Orchesellinae</taxon>
        <taxon>Orchesella</taxon>
    </lineage>
</organism>
<feature type="domain" description="Aminoacyl-transfer RNA synthetases class-II family profile" evidence="8">
    <location>
        <begin position="190"/>
        <end position="518"/>
    </location>
</feature>
<dbReference type="PROSITE" id="PS50862">
    <property type="entry name" value="AA_TRNA_LIGASE_II"/>
    <property type="match status" value="1"/>
</dbReference>
<dbReference type="SUPFAM" id="SSF55681">
    <property type="entry name" value="Class II aaRS and biotin synthetases"/>
    <property type="match status" value="1"/>
</dbReference>
<evidence type="ECO:0000256" key="3">
    <source>
        <dbReference type="ARBA" id="ARBA00022598"/>
    </source>
</evidence>
<gene>
    <name evidence="9" type="ORF">Ocin01_14482</name>
</gene>
<keyword evidence="6" id="KW-0648">Protein biosynthesis</keyword>
<sequence>MQVITTKLSRVLAGKHRSVLSRSRHAPGLSNLQQNFCRNCSLRSADKARQEYVADKEKVSKRSVKDVVLNGSSDEAVRIQGWVRSFRKLKENLFLDVSDGSSEHRVPVVTQVSSMPKGIQMHTSVDVTGVLQPSPKNPAILEIHPNEPIKLVGSCDQQTYPFGGKIRYTQDYIRQFIHLRPKTNKFSSLLRLRSATSRAINDYFTNNGFFQVHVPILTSNDCEGAGELFTVKPASEDLVKEMRKENNAAAGTISTDEVVYFDKHVHLSVSGQLHLESAVCGLEKVWTFSPVFRAENSKSSRHLAEFYMVEAEMAFAYEIEQILEVMENLVKSSIRMALTDCIGDWNVVTGNSDPNLRKMLDHMLAHPFTVMTFDEASKLLKEKASSIVQPGKGLSREQELLLVEQLNDNIPIFVIDWPSEIKPFYMRQSVTDSSKVSAVDLLVPTVGELCGGSLREGDVSKLTSKLNAMDPSGSLQETLSWYIDLRKYGGTPTGGFGLGFDRLMQLITGIGNIKDVSPFPRWPHHCPM</sequence>
<dbReference type="GO" id="GO:0005739">
    <property type="term" value="C:mitochondrion"/>
    <property type="evidence" value="ECO:0007669"/>
    <property type="project" value="TreeGrafter"/>
</dbReference>
<dbReference type="InterPro" id="IPR045864">
    <property type="entry name" value="aa-tRNA-synth_II/BPL/LPL"/>
</dbReference>
<dbReference type="GO" id="GO:0005524">
    <property type="term" value="F:ATP binding"/>
    <property type="evidence" value="ECO:0007669"/>
    <property type="project" value="UniProtKB-KW"/>
</dbReference>
<dbReference type="InterPro" id="IPR006195">
    <property type="entry name" value="aa-tRNA-synth_II"/>
</dbReference>
<evidence type="ECO:0000256" key="6">
    <source>
        <dbReference type="ARBA" id="ARBA00022917"/>
    </source>
</evidence>
<proteinExistence type="inferred from homology"/>
<name>A0A1D2MH13_ORCCI</name>
<dbReference type="OMA" id="PEMAFYD"/>
<dbReference type="NCBIfam" id="NF003037">
    <property type="entry name" value="PRK03932.1"/>
    <property type="match status" value="1"/>
</dbReference>
<evidence type="ECO:0000256" key="7">
    <source>
        <dbReference type="ARBA" id="ARBA00023146"/>
    </source>
</evidence>
<dbReference type="PANTHER" id="PTHR22594:SF34">
    <property type="entry name" value="ASPARAGINE--TRNA LIGASE, MITOCHONDRIAL-RELATED"/>
    <property type="match status" value="1"/>
</dbReference>
<dbReference type="Pfam" id="PF00152">
    <property type="entry name" value="tRNA-synt_2"/>
    <property type="match status" value="1"/>
</dbReference>
<comment type="similarity">
    <text evidence="1">Belongs to the class-II aminoacyl-tRNA synthetase family.</text>
</comment>
<keyword evidence="4" id="KW-0547">Nucleotide-binding</keyword>
<dbReference type="EC" id="6.1.1.22" evidence="2"/>
<dbReference type="NCBIfam" id="TIGR00457">
    <property type="entry name" value="asnS"/>
    <property type="match status" value="1"/>
</dbReference>
<dbReference type="Proteomes" id="UP000094527">
    <property type="component" value="Unassembled WGS sequence"/>
</dbReference>
<dbReference type="Gene3D" id="3.30.930.10">
    <property type="entry name" value="Bira Bifunctional Protein, Domain 2"/>
    <property type="match status" value="1"/>
</dbReference>
<keyword evidence="10" id="KW-1185">Reference proteome</keyword>
<dbReference type="InterPro" id="IPR004522">
    <property type="entry name" value="Asn-tRNA-ligase"/>
</dbReference>
<comment type="caution">
    <text evidence="9">The sequence shown here is derived from an EMBL/GenBank/DDBJ whole genome shotgun (WGS) entry which is preliminary data.</text>
</comment>
<protein>
    <recommendedName>
        <fullName evidence="2">asparagine--tRNA ligase</fullName>
        <ecNumber evidence="2">6.1.1.22</ecNumber>
    </recommendedName>
</protein>
<keyword evidence="3 9" id="KW-0436">Ligase</keyword>
<evidence type="ECO:0000256" key="4">
    <source>
        <dbReference type="ARBA" id="ARBA00022741"/>
    </source>
</evidence>
<dbReference type="EMBL" id="LJIJ01001298">
    <property type="protein sequence ID" value="ODM92201.1"/>
    <property type="molecule type" value="Genomic_DNA"/>
</dbReference>
<dbReference type="InterPro" id="IPR004364">
    <property type="entry name" value="Aa-tRNA-synt_II"/>
</dbReference>
<dbReference type="InterPro" id="IPR012340">
    <property type="entry name" value="NA-bd_OB-fold"/>
</dbReference>
<dbReference type="OrthoDB" id="360585at2759"/>
<evidence type="ECO:0000256" key="1">
    <source>
        <dbReference type="ARBA" id="ARBA00008226"/>
    </source>
</evidence>
<dbReference type="GO" id="GO:0004816">
    <property type="term" value="F:asparagine-tRNA ligase activity"/>
    <property type="evidence" value="ECO:0007669"/>
    <property type="project" value="UniProtKB-EC"/>
</dbReference>
<keyword evidence="7" id="KW-0030">Aminoacyl-tRNA synthetase</keyword>
<evidence type="ECO:0000259" key="8">
    <source>
        <dbReference type="PROSITE" id="PS50862"/>
    </source>
</evidence>
<dbReference type="PANTHER" id="PTHR22594">
    <property type="entry name" value="ASPARTYL/LYSYL-TRNA SYNTHETASE"/>
    <property type="match status" value="1"/>
</dbReference>
<reference evidence="9 10" key="1">
    <citation type="journal article" date="2016" name="Genome Biol. Evol.">
        <title>Gene Family Evolution Reflects Adaptation to Soil Environmental Stressors in the Genome of the Collembolan Orchesella cincta.</title>
        <authorList>
            <person name="Faddeeva-Vakhrusheva A."/>
            <person name="Derks M.F."/>
            <person name="Anvar S.Y."/>
            <person name="Agamennone V."/>
            <person name="Suring W."/>
            <person name="Smit S."/>
            <person name="van Straalen N.M."/>
            <person name="Roelofs D."/>
        </authorList>
    </citation>
    <scope>NUCLEOTIDE SEQUENCE [LARGE SCALE GENOMIC DNA]</scope>
    <source>
        <tissue evidence="9">Mixed pool</tissue>
    </source>
</reference>
<evidence type="ECO:0000313" key="10">
    <source>
        <dbReference type="Proteomes" id="UP000094527"/>
    </source>
</evidence>
<dbReference type="PRINTS" id="PR01042">
    <property type="entry name" value="TRNASYNTHASP"/>
</dbReference>
<accession>A0A1D2MH13</accession>
<dbReference type="GO" id="GO:0006421">
    <property type="term" value="P:asparaginyl-tRNA aminoacylation"/>
    <property type="evidence" value="ECO:0007669"/>
    <property type="project" value="InterPro"/>
</dbReference>
<keyword evidence="5" id="KW-0067">ATP-binding</keyword>
<dbReference type="InterPro" id="IPR002312">
    <property type="entry name" value="Asp/Asn-tRNA-synth_IIb"/>
</dbReference>